<keyword evidence="2" id="KW-0808">Transferase</keyword>
<dbReference type="Proteomes" id="UP000295662">
    <property type="component" value="Unassembled WGS sequence"/>
</dbReference>
<evidence type="ECO:0000259" key="1">
    <source>
        <dbReference type="Pfam" id="PF13579"/>
    </source>
</evidence>
<evidence type="ECO:0000313" key="3">
    <source>
        <dbReference type="Proteomes" id="UP000295662"/>
    </source>
</evidence>
<dbReference type="PANTHER" id="PTHR12526">
    <property type="entry name" value="GLYCOSYLTRANSFERASE"/>
    <property type="match status" value="1"/>
</dbReference>
<dbReference type="SUPFAM" id="SSF53756">
    <property type="entry name" value="UDP-Glycosyltransferase/glycogen phosphorylase"/>
    <property type="match status" value="1"/>
</dbReference>
<reference evidence="2 3" key="1">
    <citation type="submission" date="2019-03" db="EMBL/GenBank/DDBJ databases">
        <title>Genomic Encyclopedia of Archaeal and Bacterial Type Strains, Phase II (KMG-II): from individual species to whole genera.</title>
        <authorList>
            <person name="Goeker M."/>
        </authorList>
    </citation>
    <scope>NUCLEOTIDE SEQUENCE [LARGE SCALE GENOMIC DNA]</scope>
    <source>
        <strain evidence="2 3">ATCC 25309</strain>
    </source>
</reference>
<protein>
    <submittedName>
        <fullName evidence="2">Poly(Glycerol-phosphate) alpha-glucosyltransferase</fullName>
    </submittedName>
</protein>
<accession>A0A4R7RKG9</accession>
<feature type="domain" description="Glycosyltransferase subfamily 4-like N-terminal" evidence="1">
    <location>
        <begin position="15"/>
        <end position="173"/>
    </location>
</feature>
<dbReference type="RefSeq" id="WP_133797074.1">
    <property type="nucleotide sequence ID" value="NZ_SOCA01000010.1"/>
</dbReference>
<proteinExistence type="predicted"/>
<name>A0A4R7RKG9_9BACT</name>
<dbReference type="InterPro" id="IPR028098">
    <property type="entry name" value="Glyco_trans_4-like_N"/>
</dbReference>
<keyword evidence="3" id="KW-1185">Reference proteome</keyword>
<dbReference type="Gene3D" id="3.40.50.2000">
    <property type="entry name" value="Glycogen Phosphorylase B"/>
    <property type="match status" value="2"/>
</dbReference>
<gene>
    <name evidence="2" type="ORF">EI77_04092</name>
</gene>
<dbReference type="Pfam" id="PF13692">
    <property type="entry name" value="Glyco_trans_1_4"/>
    <property type="match status" value="1"/>
</dbReference>
<dbReference type="OrthoDB" id="9764577at2"/>
<dbReference type="AlphaFoldDB" id="A0A4R7RKG9"/>
<organism evidence="2 3">
    <name type="scientific">Prosthecobacter fusiformis</name>
    <dbReference type="NCBI Taxonomy" id="48464"/>
    <lineage>
        <taxon>Bacteria</taxon>
        <taxon>Pseudomonadati</taxon>
        <taxon>Verrucomicrobiota</taxon>
        <taxon>Verrucomicrobiia</taxon>
        <taxon>Verrucomicrobiales</taxon>
        <taxon>Verrucomicrobiaceae</taxon>
        <taxon>Prosthecobacter</taxon>
    </lineage>
</organism>
<dbReference type="EMBL" id="SOCA01000010">
    <property type="protein sequence ID" value="TDU64641.1"/>
    <property type="molecule type" value="Genomic_DNA"/>
</dbReference>
<evidence type="ECO:0000313" key="2">
    <source>
        <dbReference type="EMBL" id="TDU64641.1"/>
    </source>
</evidence>
<comment type="caution">
    <text evidence="2">The sequence shown here is derived from an EMBL/GenBank/DDBJ whole genome shotgun (WGS) entry which is preliminary data.</text>
</comment>
<dbReference type="PANTHER" id="PTHR12526:SF637">
    <property type="entry name" value="GLYCOSYLTRANSFERASE EPSF-RELATED"/>
    <property type="match status" value="1"/>
</dbReference>
<dbReference type="Pfam" id="PF13579">
    <property type="entry name" value="Glyco_trans_4_4"/>
    <property type="match status" value="1"/>
</dbReference>
<sequence length="397" mass="44057">MKVTCLIGSISRKAGGLHTSVRCLMQALKGTGVQVDVLTLEDEHTQTDLSSWLPIEVFSFSAKGPHQWRYSPGIRQHLNLHPPDLISIHGLWSYLSWVSSCWTKRSGCPVIIHPHGMLDPWALANSAWKKRVALALFERTHLRQATCLRALCFSELDAMRGLGLTNPICVIPNAIDLPLLHLSNFSDLVSSSQKKLLFLGRLHPKKGLMNLLRAWSSVKDSQWGQGWVLEIAGWDELGHAEELEQLAIELGLFFSENDESKDSVLSSVRFRGPQFGTGKDLCLRECDAFVLPSFSEGLPMSVLEAWAYGKPVVMTPMCNLPEGFAVGAAIEANPEVASLSNGLLKLMAMTDEELFEMGRRGRQLVESQFTWSEVGSKMKEVYEWMVHGGTVPSCVVV</sequence>
<dbReference type="GO" id="GO:0016757">
    <property type="term" value="F:glycosyltransferase activity"/>
    <property type="evidence" value="ECO:0007669"/>
    <property type="project" value="UniProtKB-ARBA"/>
</dbReference>